<dbReference type="Gene3D" id="3.30.420.10">
    <property type="entry name" value="Ribonuclease H-like superfamily/Ribonuclease H"/>
    <property type="match status" value="1"/>
</dbReference>
<dbReference type="PANTHER" id="PTHR47326">
    <property type="entry name" value="TRANSPOSABLE ELEMENT TC3 TRANSPOSASE-LIKE PROTEIN"/>
    <property type="match status" value="1"/>
</dbReference>
<reference evidence="1" key="1">
    <citation type="submission" date="2020-11" db="EMBL/GenBank/DDBJ databases">
        <authorList>
            <person name="Whitehead M."/>
        </authorList>
    </citation>
    <scope>NUCLEOTIDE SEQUENCE</scope>
    <source>
        <strain evidence="1">EGII</strain>
    </source>
</reference>
<dbReference type="AlphaFoldDB" id="A0A811UR19"/>
<comment type="caution">
    <text evidence="1">The sequence shown here is derived from an EMBL/GenBank/DDBJ whole genome shotgun (WGS) entry which is preliminary data.</text>
</comment>
<evidence type="ECO:0000313" key="1">
    <source>
        <dbReference type="EMBL" id="CAD7001622.1"/>
    </source>
</evidence>
<dbReference type="Proteomes" id="UP000606786">
    <property type="component" value="Unassembled WGS sequence"/>
</dbReference>
<gene>
    <name evidence="1" type="ORF">CCAP1982_LOCUS10116</name>
</gene>
<name>A0A811UR19_CERCA</name>
<dbReference type="EMBL" id="CAJHJT010000023">
    <property type="protein sequence ID" value="CAD7001622.1"/>
    <property type="molecule type" value="Genomic_DNA"/>
</dbReference>
<sequence>MNHLTNEQRLQIVEFYYQNARSVKKVKKKIVFSDEAHFWLNEYGINKQYSRFWSEDQLEAKQELPMHQKKKNKVLCGLWDGGIIGPYFFKVDANRNVTVNRERYCEMISKFFFAQNECMTCGFICYTARGTNKSCDLTPLDYFLCGYVKLMHWRTELKSLFVRYRPKCWK</sequence>
<protein>
    <submittedName>
        <fullName evidence="1">(Mediterranean fruit fly) hypothetical protein</fullName>
    </submittedName>
</protein>
<dbReference type="PANTHER" id="PTHR47326:SF1">
    <property type="entry name" value="HTH PSQ-TYPE DOMAIN-CONTAINING PROTEIN"/>
    <property type="match status" value="1"/>
</dbReference>
<accession>A0A811UR19</accession>
<keyword evidence="2" id="KW-1185">Reference proteome</keyword>
<organism evidence="1 2">
    <name type="scientific">Ceratitis capitata</name>
    <name type="common">Mediterranean fruit fly</name>
    <name type="synonym">Tephritis capitata</name>
    <dbReference type="NCBI Taxonomy" id="7213"/>
    <lineage>
        <taxon>Eukaryota</taxon>
        <taxon>Metazoa</taxon>
        <taxon>Ecdysozoa</taxon>
        <taxon>Arthropoda</taxon>
        <taxon>Hexapoda</taxon>
        <taxon>Insecta</taxon>
        <taxon>Pterygota</taxon>
        <taxon>Neoptera</taxon>
        <taxon>Endopterygota</taxon>
        <taxon>Diptera</taxon>
        <taxon>Brachycera</taxon>
        <taxon>Muscomorpha</taxon>
        <taxon>Tephritoidea</taxon>
        <taxon>Tephritidae</taxon>
        <taxon>Ceratitis</taxon>
        <taxon>Ceratitis</taxon>
    </lineage>
</organism>
<dbReference type="InterPro" id="IPR036397">
    <property type="entry name" value="RNaseH_sf"/>
</dbReference>
<dbReference type="GO" id="GO:0003676">
    <property type="term" value="F:nucleic acid binding"/>
    <property type="evidence" value="ECO:0007669"/>
    <property type="project" value="InterPro"/>
</dbReference>
<proteinExistence type="predicted"/>
<evidence type="ECO:0000313" key="2">
    <source>
        <dbReference type="Proteomes" id="UP000606786"/>
    </source>
</evidence>